<dbReference type="GeneTree" id="ENSGT00990000211386"/>
<organism evidence="1 2">
    <name type="scientific">Hucho hucho</name>
    <name type="common">huchen</name>
    <dbReference type="NCBI Taxonomy" id="62062"/>
    <lineage>
        <taxon>Eukaryota</taxon>
        <taxon>Metazoa</taxon>
        <taxon>Chordata</taxon>
        <taxon>Craniata</taxon>
        <taxon>Vertebrata</taxon>
        <taxon>Euteleostomi</taxon>
        <taxon>Actinopterygii</taxon>
        <taxon>Neopterygii</taxon>
        <taxon>Teleostei</taxon>
        <taxon>Protacanthopterygii</taxon>
        <taxon>Salmoniformes</taxon>
        <taxon>Salmonidae</taxon>
        <taxon>Salmoninae</taxon>
        <taxon>Hucho</taxon>
    </lineage>
</organism>
<dbReference type="Pfam" id="PF15138">
    <property type="entry name" value="Syncollin"/>
    <property type="match status" value="1"/>
</dbReference>
<evidence type="ECO:0000313" key="2">
    <source>
        <dbReference type="Proteomes" id="UP000314982"/>
    </source>
</evidence>
<dbReference type="PANTHER" id="PTHR17503">
    <property type="entry name" value="SYNCOLLIN"/>
    <property type="match status" value="1"/>
</dbReference>
<protein>
    <submittedName>
        <fullName evidence="1">Uncharacterized protein</fullName>
    </submittedName>
</protein>
<reference evidence="1" key="3">
    <citation type="submission" date="2025-09" db="UniProtKB">
        <authorList>
            <consortium name="Ensembl"/>
        </authorList>
    </citation>
    <scope>IDENTIFICATION</scope>
</reference>
<accession>A0A4W5R961</accession>
<dbReference type="GO" id="GO:0006887">
    <property type="term" value="P:exocytosis"/>
    <property type="evidence" value="ECO:0007669"/>
    <property type="project" value="InterPro"/>
</dbReference>
<keyword evidence="2" id="KW-1185">Reference proteome</keyword>
<sequence>MGHTGHLRRYLYPLCPHKETMNVMTVLLRTPLCFEVLNVQCREPNRLKDADSVKLCACILEDSHYYCEHICAGEYLDAFPPTGHALGCSLTVWEYTKKRGSRSKCMAGIKYRLKDVMQCPLSSREKDISGYYCVC</sequence>
<reference evidence="1" key="2">
    <citation type="submission" date="2025-08" db="UniProtKB">
        <authorList>
            <consortium name="Ensembl"/>
        </authorList>
    </citation>
    <scope>IDENTIFICATION</scope>
</reference>
<dbReference type="Ensembl" id="ENSHHUT00000085106.1">
    <property type="protein sequence ID" value="ENSHHUP00000082498.1"/>
    <property type="gene ID" value="ENSHHUG00000047943.1"/>
</dbReference>
<dbReference type="GO" id="GO:0030667">
    <property type="term" value="C:secretory granule membrane"/>
    <property type="evidence" value="ECO:0007669"/>
    <property type="project" value="InterPro"/>
</dbReference>
<dbReference type="PANTHER" id="PTHR17503:SF0">
    <property type="entry name" value="SYNCOLLIN"/>
    <property type="match status" value="1"/>
</dbReference>
<reference evidence="2" key="1">
    <citation type="submission" date="2018-06" db="EMBL/GenBank/DDBJ databases">
        <title>Genome assembly of Danube salmon.</title>
        <authorList>
            <person name="Macqueen D.J."/>
            <person name="Gundappa M.K."/>
        </authorList>
    </citation>
    <scope>NUCLEOTIDE SEQUENCE [LARGE SCALE GENOMIC DNA]</scope>
</reference>
<dbReference type="InterPro" id="IPR028137">
    <property type="entry name" value="Syncollin"/>
</dbReference>
<name>A0A4W5R961_9TELE</name>
<dbReference type="Proteomes" id="UP000314982">
    <property type="component" value="Unassembled WGS sequence"/>
</dbReference>
<dbReference type="AlphaFoldDB" id="A0A4W5R961"/>
<dbReference type="STRING" id="62062.ENSHHUP00000082498"/>
<proteinExistence type="predicted"/>
<evidence type="ECO:0000313" key="1">
    <source>
        <dbReference type="Ensembl" id="ENSHHUP00000082498.1"/>
    </source>
</evidence>